<dbReference type="Pfam" id="PF13646">
    <property type="entry name" value="HEAT_2"/>
    <property type="match status" value="2"/>
</dbReference>
<evidence type="ECO:0000256" key="1">
    <source>
        <dbReference type="ARBA" id="ARBA00045876"/>
    </source>
</evidence>
<dbReference type="SMART" id="SM00567">
    <property type="entry name" value="EZ_HEAT"/>
    <property type="match status" value="8"/>
</dbReference>
<dbReference type="InterPro" id="IPR016024">
    <property type="entry name" value="ARM-type_fold"/>
</dbReference>
<comment type="function">
    <text evidence="1">Catalyzes the hydroxylation of the N(6)-(4-aminobutyl)-L-lysine intermediate produced by deoxyhypusine synthase/DHPS on a critical lysine of the eukaryotic translation initiation factor 5A/eIF-5A. This is the second step of the post-translational modification of that lysine into an unusual amino acid residue named hypusine. Hypusination is unique to mature eIF-5A factor and is essential for its function.</text>
</comment>
<organism evidence="2 3">
    <name type="scientific">Thermogemmata fonticola</name>
    <dbReference type="NCBI Taxonomy" id="2755323"/>
    <lineage>
        <taxon>Bacteria</taxon>
        <taxon>Pseudomonadati</taxon>
        <taxon>Planctomycetota</taxon>
        <taxon>Planctomycetia</taxon>
        <taxon>Gemmatales</taxon>
        <taxon>Gemmataceae</taxon>
        <taxon>Thermogemmata</taxon>
    </lineage>
</organism>
<dbReference type="AlphaFoldDB" id="A0A7V8VEL6"/>
<evidence type="ECO:0000313" key="3">
    <source>
        <dbReference type="Proteomes" id="UP000542342"/>
    </source>
</evidence>
<protein>
    <submittedName>
        <fullName evidence="2">HEAT repeat domain-containing protein</fullName>
    </submittedName>
</protein>
<dbReference type="EMBL" id="JACEFB010000007">
    <property type="protein sequence ID" value="MBA2226619.1"/>
    <property type="molecule type" value="Genomic_DNA"/>
</dbReference>
<comment type="caution">
    <text evidence="2">The sequence shown here is derived from an EMBL/GenBank/DDBJ whole genome shotgun (WGS) entry which is preliminary data.</text>
</comment>
<dbReference type="PROSITE" id="PS50077">
    <property type="entry name" value="HEAT_REPEAT"/>
    <property type="match status" value="1"/>
</dbReference>
<dbReference type="SUPFAM" id="SSF48371">
    <property type="entry name" value="ARM repeat"/>
    <property type="match status" value="1"/>
</dbReference>
<dbReference type="RefSeq" id="WP_194538067.1">
    <property type="nucleotide sequence ID" value="NZ_JACEFB010000007.1"/>
</dbReference>
<dbReference type="PANTHER" id="PTHR12697:SF5">
    <property type="entry name" value="DEOXYHYPUSINE HYDROXYLASE"/>
    <property type="match status" value="1"/>
</dbReference>
<proteinExistence type="predicted"/>
<dbReference type="InterPro" id="IPR021133">
    <property type="entry name" value="HEAT_type_2"/>
</dbReference>
<gene>
    <name evidence="2" type="ORF">H0921_10650</name>
</gene>
<evidence type="ECO:0000313" key="2">
    <source>
        <dbReference type="EMBL" id="MBA2226619.1"/>
    </source>
</evidence>
<dbReference type="Proteomes" id="UP000542342">
    <property type="component" value="Unassembled WGS sequence"/>
</dbReference>
<dbReference type="Gene3D" id="1.25.10.10">
    <property type="entry name" value="Leucine-rich Repeat Variant"/>
    <property type="match status" value="3"/>
</dbReference>
<dbReference type="GO" id="GO:0016491">
    <property type="term" value="F:oxidoreductase activity"/>
    <property type="evidence" value="ECO:0007669"/>
    <property type="project" value="TreeGrafter"/>
</dbReference>
<keyword evidence="3" id="KW-1185">Reference proteome</keyword>
<reference evidence="2 3" key="1">
    <citation type="submission" date="2020-07" db="EMBL/GenBank/DDBJ databases">
        <title>Thermogemmata thermophila gen. nov., sp. nov., a novel moderate thermophilic planctomycete from a Kamchatka hot spring.</title>
        <authorList>
            <person name="Elcheninov A.G."/>
            <person name="Podosokorskaya O.A."/>
            <person name="Kovaleva O.L."/>
            <person name="Novikov A."/>
            <person name="Bonch-Osmolovskaya E.A."/>
            <person name="Toshchakov S.V."/>
            <person name="Kublanov I.V."/>
        </authorList>
    </citation>
    <scope>NUCLEOTIDE SEQUENCE [LARGE SCALE GENOMIC DNA]</scope>
    <source>
        <strain evidence="2 3">2918</strain>
    </source>
</reference>
<dbReference type="PANTHER" id="PTHR12697">
    <property type="entry name" value="PBS LYASE HEAT-LIKE PROTEIN"/>
    <property type="match status" value="1"/>
</dbReference>
<dbReference type="InterPro" id="IPR004155">
    <property type="entry name" value="PBS_lyase_HEAT"/>
</dbReference>
<sequence>MSNAKCRGWRGSGRAAVVLRRGGFALLLLFPLVLGLGSEGRLTARLAAQEPEYQGKKASLWLDMLANDASVRKRALAAEAAGRLWQEHRYTEALAGILRAVRVDTSAAVRGTAAQVLAGLPERDLRACAKELAEAMQAEKDSRVRRELALLLARHEELARPAVPGLVQALRDPQAAVRAAAAEALAVAGPEAKSAAADLVTLLRDSDPAVRRAAVRALGRIEPAGAAAVADTLAALLTQEKDRELRWEIVISLGLLQEKTPAVLQALHQLLQQEDGELRLRTLRVLGSFKTAARGSAAEVLRLARSDPLKSVRQEAVHTFAALHGPELIQHLSELLSLLKDPEYEVRLAVVEEVGALGPALQNHAEALRSLRQRLSDPHLKVREAAAAALKRLEPKPKADKE</sequence>
<name>A0A7V8VEL6_9BACT</name>
<dbReference type="InterPro" id="IPR011989">
    <property type="entry name" value="ARM-like"/>
</dbReference>
<accession>A0A7V8VEL6</accession>